<dbReference type="Pfam" id="PF00990">
    <property type="entry name" value="GGDEF"/>
    <property type="match status" value="1"/>
</dbReference>
<dbReference type="PROSITE" id="PS50112">
    <property type="entry name" value="PAS"/>
    <property type="match status" value="2"/>
</dbReference>
<dbReference type="InterPro" id="IPR000160">
    <property type="entry name" value="GGDEF_dom"/>
</dbReference>
<protein>
    <recommendedName>
        <fullName evidence="6">Sensor domain-containing diguanylate cyclase</fullName>
    </recommendedName>
</protein>
<name>A0A2U3D956_SULT2</name>
<evidence type="ECO:0000259" key="3">
    <source>
        <dbReference type="PROSITE" id="PS50887"/>
    </source>
</evidence>
<dbReference type="InterPro" id="IPR000014">
    <property type="entry name" value="PAS"/>
</dbReference>
<dbReference type="Pfam" id="PF00989">
    <property type="entry name" value="PAS"/>
    <property type="match status" value="1"/>
</dbReference>
<reference evidence="4 5" key="1">
    <citation type="submission" date="2016-11" db="EMBL/GenBank/DDBJ databases">
        <title>Comparative genomics of Acidibacillus ferroxidans species.</title>
        <authorList>
            <person name="Oliveira G."/>
            <person name="Nunes G."/>
            <person name="Oliveira R."/>
            <person name="Araujo F."/>
            <person name="Salim A."/>
            <person name="Scholte L."/>
            <person name="Morais D."/>
            <person name="Nancucheo I."/>
            <person name="Johnson D.B."/>
            <person name="Grail B."/>
            <person name="Bittencourt J."/>
            <person name="Valadares R."/>
        </authorList>
    </citation>
    <scope>NUCLEOTIDE SEQUENCE [LARGE SCALE GENOMIC DNA]</scope>
    <source>
        <strain evidence="4 5">Y002</strain>
    </source>
</reference>
<feature type="domain" description="GGDEF" evidence="3">
    <location>
        <begin position="419"/>
        <end position="556"/>
    </location>
</feature>
<dbReference type="CDD" id="cd00130">
    <property type="entry name" value="PAS"/>
    <property type="match status" value="2"/>
</dbReference>
<dbReference type="PANTHER" id="PTHR44757:SF2">
    <property type="entry name" value="BIOFILM ARCHITECTURE MAINTENANCE PROTEIN MBAA"/>
    <property type="match status" value="1"/>
</dbReference>
<organism evidence="4 5">
    <name type="scientific">Sulfoacidibacillus thermotolerans</name>
    <name type="common">Acidibacillus sulfuroxidans</name>
    <dbReference type="NCBI Taxonomy" id="1765684"/>
    <lineage>
        <taxon>Bacteria</taxon>
        <taxon>Bacillati</taxon>
        <taxon>Bacillota</taxon>
        <taxon>Bacilli</taxon>
        <taxon>Bacillales</taxon>
        <taxon>Alicyclobacillaceae</taxon>
        <taxon>Sulfoacidibacillus</taxon>
    </lineage>
</organism>
<dbReference type="CDD" id="cd01949">
    <property type="entry name" value="GGDEF"/>
    <property type="match status" value="1"/>
</dbReference>
<dbReference type="InterPro" id="IPR035965">
    <property type="entry name" value="PAS-like_dom_sf"/>
</dbReference>
<dbReference type="Gene3D" id="3.30.450.20">
    <property type="entry name" value="PAS domain"/>
    <property type="match status" value="3"/>
</dbReference>
<dbReference type="InterPro" id="IPR013656">
    <property type="entry name" value="PAS_4"/>
</dbReference>
<dbReference type="NCBIfam" id="TIGR00254">
    <property type="entry name" value="GGDEF"/>
    <property type="match status" value="1"/>
</dbReference>
<feature type="domain" description="PAS" evidence="1">
    <location>
        <begin position="29"/>
        <end position="83"/>
    </location>
</feature>
<dbReference type="InterPro" id="IPR052155">
    <property type="entry name" value="Biofilm_reg_signaling"/>
</dbReference>
<dbReference type="PROSITE" id="PS50113">
    <property type="entry name" value="PAC"/>
    <property type="match status" value="1"/>
</dbReference>
<dbReference type="SUPFAM" id="SSF55073">
    <property type="entry name" value="Nucleotide cyclase"/>
    <property type="match status" value="1"/>
</dbReference>
<dbReference type="InterPro" id="IPR029787">
    <property type="entry name" value="Nucleotide_cyclase"/>
</dbReference>
<feature type="domain" description="PAC" evidence="2">
    <location>
        <begin position="328"/>
        <end position="380"/>
    </location>
</feature>
<dbReference type="Proteomes" id="UP000245380">
    <property type="component" value="Unassembled WGS sequence"/>
</dbReference>
<evidence type="ECO:0000313" key="5">
    <source>
        <dbReference type="Proteomes" id="UP000245380"/>
    </source>
</evidence>
<dbReference type="InterPro" id="IPR013655">
    <property type="entry name" value="PAS_fold_3"/>
</dbReference>
<evidence type="ECO:0008006" key="6">
    <source>
        <dbReference type="Google" id="ProtNLM"/>
    </source>
</evidence>
<dbReference type="InterPro" id="IPR000700">
    <property type="entry name" value="PAS-assoc_C"/>
</dbReference>
<evidence type="ECO:0000313" key="4">
    <source>
        <dbReference type="EMBL" id="PWI57804.1"/>
    </source>
</evidence>
<accession>A0A2U3D956</accession>
<dbReference type="SMART" id="SM00267">
    <property type="entry name" value="GGDEF"/>
    <property type="match status" value="1"/>
</dbReference>
<proteinExistence type="predicted"/>
<dbReference type="NCBIfam" id="TIGR00229">
    <property type="entry name" value="sensory_box"/>
    <property type="match status" value="2"/>
</dbReference>
<dbReference type="PANTHER" id="PTHR44757">
    <property type="entry name" value="DIGUANYLATE CYCLASE DGCP"/>
    <property type="match status" value="1"/>
</dbReference>
<feature type="domain" description="PAS" evidence="1">
    <location>
        <begin position="255"/>
        <end position="318"/>
    </location>
</feature>
<dbReference type="InterPro" id="IPR013767">
    <property type="entry name" value="PAS_fold"/>
</dbReference>
<dbReference type="Pfam" id="PF08448">
    <property type="entry name" value="PAS_4"/>
    <property type="match status" value="1"/>
</dbReference>
<dbReference type="RefSeq" id="WP_109430337.1">
    <property type="nucleotide sequence ID" value="NZ_MPDK01000008.1"/>
</dbReference>
<dbReference type="SMART" id="SM00086">
    <property type="entry name" value="PAC"/>
    <property type="match status" value="2"/>
</dbReference>
<dbReference type="PROSITE" id="PS50887">
    <property type="entry name" value="GGDEF"/>
    <property type="match status" value="1"/>
</dbReference>
<sequence>MDKEITPALPYDCDPFYAAFTYAQTPSAIVTANGKITHANKALHTLLGYETPALQDINFFTELLYPEDDQELTAFFSEQITAKTSTELKTEKRCLRQDGTALLCQLSIYPFMSRDGQLRYFYLQFEKGAFIPTHLRETQSVSPSLDETFNRMTDAFFTLDHSSKFIYLNRKASELFDLSTATLLDRCIWDVFPTCAFRPYFEFCSKSQTVVTFTEYSDFHQKWFTARLYPLSTGISVYFRDVTEEKNREELLREQERRFRFIVEQSTDLITQISPHGEMTFVSPASLELLGYTPNELVGKNFLSFVSAEDISKLTARLTEFNGHRSMGRFTYRVQAKSGQLIWLESTVRAIYDKQSTLTGFMTVSRDVTQRKRSEQQLLTESAALRRLAELDGLLAIGNRRNFNRQLETQWMLHAAAQSPLSLILLDIDYFKNYNDTYGHLAGDDCLKQIAAAIASLFPDDLALVARYGGEELAVLLPNTDLHTAKAAAEQIRNYVEELQIVHRSSPVFPYVTISAGVACVFPSDYQSSSTIVSFADQALYLAKRKGRNQIAHFHVQDFAKRNTAPQ</sequence>
<keyword evidence="5" id="KW-1185">Reference proteome</keyword>
<dbReference type="InterPro" id="IPR001610">
    <property type="entry name" value="PAC"/>
</dbReference>
<dbReference type="FunFam" id="3.30.70.270:FF:000001">
    <property type="entry name" value="Diguanylate cyclase domain protein"/>
    <property type="match status" value="1"/>
</dbReference>
<dbReference type="Gene3D" id="3.30.70.270">
    <property type="match status" value="1"/>
</dbReference>
<dbReference type="InterPro" id="IPR043128">
    <property type="entry name" value="Rev_trsase/Diguanyl_cyclase"/>
</dbReference>
<evidence type="ECO:0000259" key="2">
    <source>
        <dbReference type="PROSITE" id="PS50113"/>
    </source>
</evidence>
<comment type="caution">
    <text evidence="4">The sequence shown here is derived from an EMBL/GenBank/DDBJ whole genome shotgun (WGS) entry which is preliminary data.</text>
</comment>
<dbReference type="AlphaFoldDB" id="A0A2U3D956"/>
<dbReference type="SMART" id="SM00091">
    <property type="entry name" value="PAS"/>
    <property type="match status" value="3"/>
</dbReference>
<gene>
    <name evidence="4" type="ORF">BM613_06325</name>
</gene>
<dbReference type="OrthoDB" id="9759607at2"/>
<dbReference type="Pfam" id="PF08447">
    <property type="entry name" value="PAS_3"/>
    <property type="match status" value="1"/>
</dbReference>
<evidence type="ECO:0000259" key="1">
    <source>
        <dbReference type="PROSITE" id="PS50112"/>
    </source>
</evidence>
<dbReference type="EMBL" id="MPDK01000008">
    <property type="protein sequence ID" value="PWI57804.1"/>
    <property type="molecule type" value="Genomic_DNA"/>
</dbReference>
<dbReference type="SUPFAM" id="SSF55785">
    <property type="entry name" value="PYP-like sensor domain (PAS domain)"/>
    <property type="match status" value="3"/>
</dbReference>